<dbReference type="AlphaFoldDB" id="A0A926D885"/>
<keyword evidence="3" id="KW-1185">Reference proteome</keyword>
<dbReference type="RefSeq" id="WP_249317315.1">
    <property type="nucleotide sequence ID" value="NZ_JACRSR010000005.1"/>
</dbReference>
<dbReference type="EMBL" id="JACRSR010000005">
    <property type="protein sequence ID" value="MBC8532200.1"/>
    <property type="molecule type" value="Genomic_DNA"/>
</dbReference>
<name>A0A926D885_9FIRM</name>
<feature type="transmembrane region" description="Helical" evidence="1">
    <location>
        <begin position="6"/>
        <end position="23"/>
    </location>
</feature>
<evidence type="ECO:0000256" key="1">
    <source>
        <dbReference type="SAM" id="Phobius"/>
    </source>
</evidence>
<evidence type="ECO:0000313" key="3">
    <source>
        <dbReference type="Proteomes" id="UP000623172"/>
    </source>
</evidence>
<gene>
    <name evidence="2" type="ORF">H8696_10125</name>
</gene>
<proteinExistence type="predicted"/>
<keyword evidence="1" id="KW-1133">Transmembrane helix</keyword>
<keyword evidence="1" id="KW-0472">Membrane</keyword>
<accession>A0A926D885</accession>
<feature type="transmembrane region" description="Helical" evidence="1">
    <location>
        <begin position="35"/>
        <end position="52"/>
    </location>
</feature>
<reference evidence="2" key="1">
    <citation type="submission" date="2020-08" db="EMBL/GenBank/DDBJ databases">
        <title>Genome public.</title>
        <authorList>
            <person name="Liu C."/>
            <person name="Sun Q."/>
        </authorList>
    </citation>
    <scope>NUCLEOTIDE SEQUENCE</scope>
    <source>
        <strain evidence="2">NSJ-53</strain>
    </source>
</reference>
<comment type="caution">
    <text evidence="2">The sequence shown here is derived from an EMBL/GenBank/DDBJ whole genome shotgun (WGS) entry which is preliminary data.</text>
</comment>
<evidence type="ECO:0000313" key="2">
    <source>
        <dbReference type="EMBL" id="MBC8532200.1"/>
    </source>
</evidence>
<dbReference type="Proteomes" id="UP000623172">
    <property type="component" value="Unassembled WGS sequence"/>
</dbReference>
<keyword evidence="1" id="KW-0812">Transmembrane</keyword>
<protein>
    <submittedName>
        <fullName evidence="2">Uncharacterized protein</fullName>
    </submittedName>
</protein>
<sequence length="72" mass="7872">MTTTSLAVIIFVALIGAFYDFSMMKKGNAKTVDKVVYSALMLLAVLIGIIYVQDVYQPSVSEHLFNLLGIKG</sequence>
<organism evidence="2 3">
    <name type="scientific">Gehongia tenuis</name>
    <dbReference type="NCBI Taxonomy" id="2763655"/>
    <lineage>
        <taxon>Bacteria</taxon>
        <taxon>Bacillati</taxon>
        <taxon>Bacillota</taxon>
        <taxon>Clostridia</taxon>
        <taxon>Christensenellales</taxon>
        <taxon>Christensenellaceae</taxon>
        <taxon>Gehongia</taxon>
    </lineage>
</organism>